<feature type="transmembrane region" description="Helical" evidence="6">
    <location>
        <begin position="333"/>
        <end position="351"/>
    </location>
</feature>
<dbReference type="EMBL" id="JAUJWV010000001">
    <property type="protein sequence ID" value="MDN7241884.1"/>
    <property type="molecule type" value="Genomic_DNA"/>
</dbReference>
<reference evidence="8 9" key="1">
    <citation type="submission" date="2023-06" db="EMBL/GenBank/DDBJ databases">
        <title>Novel species in genus Planococcus.</title>
        <authorList>
            <person name="Ning S."/>
        </authorList>
    </citation>
    <scope>NUCLEOTIDE SEQUENCE [LARGE SCALE GENOMIC DNA]</scope>
    <source>
        <strain evidence="8 9">N028</strain>
    </source>
</reference>
<evidence type="ECO:0000256" key="3">
    <source>
        <dbReference type="ARBA" id="ARBA00022692"/>
    </source>
</evidence>
<keyword evidence="9" id="KW-1185">Reference proteome</keyword>
<comment type="subcellular location">
    <subcellularLocation>
        <location evidence="1">Cell membrane</location>
        <topology evidence="1">Multi-pass membrane protein</topology>
    </subcellularLocation>
</comment>
<evidence type="ECO:0000259" key="7">
    <source>
        <dbReference type="Pfam" id="PF05425"/>
    </source>
</evidence>
<comment type="caution">
    <text evidence="8">The sequence shown here is derived from an EMBL/GenBank/DDBJ whole genome shotgun (WGS) entry which is preliminary data.</text>
</comment>
<evidence type="ECO:0000256" key="5">
    <source>
        <dbReference type="ARBA" id="ARBA00023136"/>
    </source>
</evidence>
<feature type="transmembrane region" description="Helical" evidence="6">
    <location>
        <begin position="112"/>
        <end position="135"/>
    </location>
</feature>
<dbReference type="Pfam" id="PF05425">
    <property type="entry name" value="CopD"/>
    <property type="match status" value="1"/>
</dbReference>
<dbReference type="InterPro" id="IPR032694">
    <property type="entry name" value="CopC/D"/>
</dbReference>
<dbReference type="PANTHER" id="PTHR34820">
    <property type="entry name" value="INNER MEMBRANE PROTEIN YEBZ"/>
    <property type="match status" value="1"/>
</dbReference>
<name>A0ABT8N1Y7_9BACL</name>
<feature type="transmembrane region" description="Helical" evidence="6">
    <location>
        <begin position="215"/>
        <end position="233"/>
    </location>
</feature>
<evidence type="ECO:0000313" key="8">
    <source>
        <dbReference type="EMBL" id="MDN7241884.1"/>
    </source>
</evidence>
<evidence type="ECO:0000256" key="2">
    <source>
        <dbReference type="ARBA" id="ARBA00022475"/>
    </source>
</evidence>
<feature type="transmembrane region" description="Helical" evidence="6">
    <location>
        <begin position="6"/>
        <end position="29"/>
    </location>
</feature>
<keyword evidence="4 6" id="KW-1133">Transmembrane helix</keyword>
<feature type="transmembrane region" description="Helical" evidence="6">
    <location>
        <begin position="141"/>
        <end position="159"/>
    </location>
</feature>
<dbReference type="Proteomes" id="UP001172055">
    <property type="component" value="Unassembled WGS sequence"/>
</dbReference>
<dbReference type="RefSeq" id="WP_300985920.1">
    <property type="nucleotide sequence ID" value="NZ_CP129236.1"/>
</dbReference>
<feature type="transmembrane region" description="Helical" evidence="6">
    <location>
        <begin position="245"/>
        <end position="263"/>
    </location>
</feature>
<gene>
    <name evidence="8" type="ORF">QWY14_08755</name>
</gene>
<sequence length="353" mass="39618">MTIFTAIADFLLYTVISYLAGSVVLKFIPEAKKPRISESKTLLLICVAGVALFSLAPVIELVVFLKNGEGWAGTFWTVLIESSAGHGWLVTLALSLLLGFAIFFNTSKYNQAYYLILLILVIGFFSHVASLSLWAGFASHSIHFFFMAIWTGVLLQVAWFSTDSTNWPRFLVWFTPFAIFCVAVLIASGLFIMFYFVELENYADSWVLPYGQMLLLKHLSIVPLLAAAFINGFLHRGRAFNVKWLRIESLLLLLVFLFTAFMSKQAPPHEINYTFRAEGAAPLVQWLKGEQWIPIDATLAWSVNGIAFLIIGLLLLGMMVFSSYRQVSTWLSFLFGTGFIVTVYIGLMLNVSF</sequence>
<keyword evidence="2" id="KW-1003">Cell membrane</keyword>
<evidence type="ECO:0000256" key="6">
    <source>
        <dbReference type="SAM" id="Phobius"/>
    </source>
</evidence>
<evidence type="ECO:0000256" key="1">
    <source>
        <dbReference type="ARBA" id="ARBA00004651"/>
    </source>
</evidence>
<dbReference type="InterPro" id="IPR008457">
    <property type="entry name" value="Cu-R_CopD_dom"/>
</dbReference>
<organism evidence="8 9">
    <name type="scientific">Planococcus shixiaomingii</name>
    <dbReference type="NCBI Taxonomy" id="3058393"/>
    <lineage>
        <taxon>Bacteria</taxon>
        <taxon>Bacillati</taxon>
        <taxon>Bacillota</taxon>
        <taxon>Bacilli</taxon>
        <taxon>Bacillales</taxon>
        <taxon>Caryophanaceae</taxon>
        <taxon>Planococcus</taxon>
    </lineage>
</organism>
<feature type="transmembrane region" description="Helical" evidence="6">
    <location>
        <begin position="299"/>
        <end position="321"/>
    </location>
</feature>
<feature type="transmembrane region" description="Helical" evidence="6">
    <location>
        <begin position="171"/>
        <end position="195"/>
    </location>
</feature>
<keyword evidence="5 6" id="KW-0472">Membrane</keyword>
<feature type="domain" description="Copper resistance protein D" evidence="7">
    <location>
        <begin position="169"/>
        <end position="261"/>
    </location>
</feature>
<proteinExistence type="predicted"/>
<keyword evidence="3 6" id="KW-0812">Transmembrane</keyword>
<evidence type="ECO:0000256" key="4">
    <source>
        <dbReference type="ARBA" id="ARBA00022989"/>
    </source>
</evidence>
<evidence type="ECO:0000313" key="9">
    <source>
        <dbReference type="Proteomes" id="UP001172055"/>
    </source>
</evidence>
<protein>
    <recommendedName>
        <fullName evidence="7">Copper resistance protein D domain-containing protein</fullName>
    </recommendedName>
</protein>
<accession>A0ABT8N1Y7</accession>
<dbReference type="PANTHER" id="PTHR34820:SF4">
    <property type="entry name" value="INNER MEMBRANE PROTEIN YEBZ"/>
    <property type="match status" value="1"/>
</dbReference>
<feature type="transmembrane region" description="Helical" evidence="6">
    <location>
        <begin position="41"/>
        <end position="65"/>
    </location>
</feature>
<feature type="transmembrane region" description="Helical" evidence="6">
    <location>
        <begin position="85"/>
        <end position="105"/>
    </location>
</feature>